<evidence type="ECO:0000256" key="8">
    <source>
        <dbReference type="ARBA" id="ARBA00022824"/>
    </source>
</evidence>
<dbReference type="InterPro" id="IPR012677">
    <property type="entry name" value="Nucleotide-bd_a/b_plait_sf"/>
</dbReference>
<protein>
    <recommendedName>
        <fullName evidence="6">U1 small nuclear ribonucleoprotein 70 kDa</fullName>
    </recommendedName>
</protein>
<feature type="compositionally biased region" description="Basic and acidic residues" evidence="15">
    <location>
        <begin position="324"/>
        <end position="333"/>
    </location>
</feature>
<feature type="compositionally biased region" description="Basic and acidic residues" evidence="15">
    <location>
        <begin position="185"/>
        <end position="231"/>
    </location>
</feature>
<dbReference type="InterPro" id="IPR000504">
    <property type="entry name" value="RRM_dom"/>
</dbReference>
<gene>
    <name evidence="17" type="ORF">GEV33_005018</name>
</gene>
<sequence>MTQFLPPNLLALFAPRDPIPYLPPVAKLPHEKKSRGYLGVGTFLKEFEDPKDTPPPTRVETREERLERRRRERAEQVAYKLEQEIAVWDPNSAPNITVDPFKTLFVARIIVLIHNSVNGKPRGYAFIEYEHERDMHSAYKHADGKKIDGRRVLVDVERARTVKGWLPRRLGGGLGGTRRGGPEVNIKHSGREDNERERERYRLEREREERGGRERERERDRDRDRGVAFERRRSRSRERRRRSRSRSPRREKRRRSKERVREEFDENFDRRSREKDRERERDRDRDRKRRRSKSREKDRERKRERRERRERERGERLEYIKTDDGGEVRIKEEPIDDYPEYPQYPAEAYDQTRVKYEDEDEQKYEPDNTNGSRQYDDDDLSNAVDANNEQDILDNLKLILAQGANIELENSNILKRIIPLNNDNITQAFVEVAAEWCKLEHNRKFFTDKEIIEYLLGLLEKSEESLIVSTIRALGNICYENDEARQIIDKKGLSTVISILEADCSRKNNLLTLKVSGFLVNLLTSNDELQKAALKLNIVDIVEKVLNKYLKSFNENQMLFAFLLTILNNVIDYIEDQDVPFKESLCCVLVDIFKMSTTPEISVICLEILHGQSHKDEIKTLLARQGVCELVFELIEKYRNQVNDEESRTVMKMACDMIVIILTGDDCMYLLYNNGQGKVYENMITWLDSDDPDLLSTGVLALGNFARKDTHCIHMVQNGISKKLIALLSRHNTSQSDIKVQHALLSTLKNLVIPQQNKPIVLEEGLIDVIYPMIELDQYLVIFKLLGTFRMVIDGQEKAALDLISRKEFLEKLIYWCYNSDHLGVRGEIPRLLSWLIKHCHSFKPFKTLIQIKDSVKCLVEMTSSNHAVMQNESFYALNLLCIGCGVGNESDSSNGVNGDHAAEDGDQTLFDQLINADIGKNLSFVVNKYSDKMDKHTIENLLTLLEQLINSPSLVGHLKSNNVGEALAKLTANPNAQAVSEKLNHVTVQINEN</sequence>
<accession>A0A8J6HNM2</accession>
<dbReference type="PROSITE" id="PS50102">
    <property type="entry name" value="RRM"/>
    <property type="match status" value="1"/>
</dbReference>
<evidence type="ECO:0000256" key="5">
    <source>
        <dbReference type="ARBA" id="ARBA00004642"/>
    </source>
</evidence>
<dbReference type="Pfam" id="PF12220">
    <property type="entry name" value="U1snRNP70_N"/>
    <property type="match status" value="1"/>
</dbReference>
<feature type="compositionally biased region" description="Basic residues" evidence="15">
    <location>
        <begin position="232"/>
        <end position="258"/>
    </location>
</feature>
<dbReference type="GO" id="GO:0005829">
    <property type="term" value="C:cytosol"/>
    <property type="evidence" value="ECO:0007669"/>
    <property type="project" value="UniProtKB-SubCell"/>
</dbReference>
<dbReference type="AlphaFoldDB" id="A0A8J6HNM2"/>
<keyword evidence="8" id="KW-0256">Endoplasmic reticulum</keyword>
<dbReference type="Proteomes" id="UP000719412">
    <property type="component" value="Unassembled WGS sequence"/>
</dbReference>
<keyword evidence="7" id="KW-0963">Cytoplasm</keyword>
<feature type="compositionally biased region" description="Low complexity" evidence="15">
    <location>
        <begin position="340"/>
        <end position="349"/>
    </location>
</feature>
<name>A0A8J6HNM2_TENMO</name>
<dbReference type="InterPro" id="IPR016024">
    <property type="entry name" value="ARM-type_fold"/>
</dbReference>
<evidence type="ECO:0000313" key="17">
    <source>
        <dbReference type="EMBL" id="KAH0817772.1"/>
    </source>
</evidence>
<evidence type="ECO:0000256" key="11">
    <source>
        <dbReference type="ARBA" id="ARBA00023242"/>
    </source>
</evidence>
<feature type="region of interest" description="Disordered" evidence="15">
    <location>
        <begin position="324"/>
        <end position="382"/>
    </location>
</feature>
<evidence type="ECO:0000256" key="15">
    <source>
        <dbReference type="SAM" id="MobiDB-lite"/>
    </source>
</evidence>
<feature type="region of interest" description="Disordered" evidence="15">
    <location>
        <begin position="167"/>
        <end position="258"/>
    </location>
</feature>
<comment type="subcellular location">
    <subcellularLocation>
        <location evidence="4">Cytoplasm</location>
        <location evidence="4">Cytosol</location>
    </subcellularLocation>
    <subcellularLocation>
        <location evidence="2">Endoplasmic reticulum</location>
    </subcellularLocation>
    <subcellularLocation>
        <location evidence="1">Mitochondrion</location>
    </subcellularLocation>
    <subcellularLocation>
        <location evidence="3">Nucleus speckle</location>
    </subcellularLocation>
    <subcellularLocation>
        <location evidence="5">Nucleus</location>
        <location evidence="5">Nucleoplasm</location>
    </subcellularLocation>
</comment>
<keyword evidence="11" id="KW-0539">Nucleus</keyword>
<dbReference type="FunFam" id="1.25.10.10:FF:000369">
    <property type="entry name" value="Vimar"/>
    <property type="match status" value="1"/>
</dbReference>
<evidence type="ECO:0000313" key="18">
    <source>
        <dbReference type="Proteomes" id="UP000719412"/>
    </source>
</evidence>
<dbReference type="CDD" id="cd12236">
    <property type="entry name" value="RRM_snRNP70"/>
    <property type="match status" value="1"/>
</dbReference>
<dbReference type="InterPro" id="IPR034143">
    <property type="entry name" value="snRNP70_RRM"/>
</dbReference>
<dbReference type="InterPro" id="IPR011989">
    <property type="entry name" value="ARM-like"/>
</dbReference>
<dbReference type="SMART" id="SM00185">
    <property type="entry name" value="ARM"/>
    <property type="match status" value="2"/>
</dbReference>
<evidence type="ECO:0000256" key="12">
    <source>
        <dbReference type="ARBA" id="ARBA00023274"/>
    </source>
</evidence>
<evidence type="ECO:0000256" key="9">
    <source>
        <dbReference type="ARBA" id="ARBA00022884"/>
    </source>
</evidence>
<dbReference type="Pfam" id="PF00076">
    <property type="entry name" value="RRM_1"/>
    <property type="match status" value="1"/>
</dbReference>
<comment type="function">
    <text evidence="13">Component of the spliceosomal U1 snRNP, which is essential for recognition of the pre-mRNA 5' splice-site and the subsequent assembly of the spliceosome. SNRNP70 binds to the loop I region of U1-snRNA.</text>
</comment>
<dbReference type="InterPro" id="IPR000225">
    <property type="entry name" value="Armadillo"/>
</dbReference>
<evidence type="ECO:0000256" key="6">
    <source>
        <dbReference type="ARBA" id="ARBA00016996"/>
    </source>
</evidence>
<dbReference type="FunFam" id="3.30.70.330:FF:001585">
    <property type="entry name" value="U1 small nuclear ribonucleoprotein 70 kDa"/>
    <property type="match status" value="1"/>
</dbReference>
<feature type="compositionally biased region" description="Basic and acidic residues" evidence="15">
    <location>
        <begin position="295"/>
        <end position="307"/>
    </location>
</feature>
<dbReference type="GO" id="GO:0005085">
    <property type="term" value="F:guanyl-nucleotide exchange factor activity"/>
    <property type="evidence" value="ECO:0007669"/>
    <property type="project" value="InterPro"/>
</dbReference>
<evidence type="ECO:0000256" key="13">
    <source>
        <dbReference type="ARBA" id="ARBA00058765"/>
    </source>
</evidence>
<feature type="region of interest" description="Disordered" evidence="15">
    <location>
        <begin position="275"/>
        <end position="307"/>
    </location>
</feature>
<dbReference type="GO" id="GO:0016607">
    <property type="term" value="C:nuclear speck"/>
    <property type="evidence" value="ECO:0007669"/>
    <property type="project" value="UniProtKB-SubCell"/>
</dbReference>
<keyword evidence="9 14" id="KW-0694">RNA-binding</keyword>
<evidence type="ECO:0000256" key="1">
    <source>
        <dbReference type="ARBA" id="ARBA00004173"/>
    </source>
</evidence>
<evidence type="ECO:0000256" key="10">
    <source>
        <dbReference type="ARBA" id="ARBA00023128"/>
    </source>
</evidence>
<reference evidence="17" key="2">
    <citation type="submission" date="2021-08" db="EMBL/GenBank/DDBJ databases">
        <authorList>
            <person name="Eriksson T."/>
        </authorList>
    </citation>
    <scope>NUCLEOTIDE SEQUENCE</scope>
    <source>
        <strain evidence="17">Stoneville</strain>
        <tissue evidence="17">Whole head</tissue>
    </source>
</reference>
<dbReference type="SMART" id="SM00360">
    <property type="entry name" value="RRM"/>
    <property type="match status" value="1"/>
</dbReference>
<dbReference type="GO" id="GO:0005783">
    <property type="term" value="C:endoplasmic reticulum"/>
    <property type="evidence" value="ECO:0007669"/>
    <property type="project" value="UniProtKB-SubCell"/>
</dbReference>
<feature type="compositionally biased region" description="Basic and acidic residues" evidence="15">
    <location>
        <begin position="275"/>
        <end position="285"/>
    </location>
</feature>
<dbReference type="InterPro" id="IPR022023">
    <property type="entry name" value="U1snRNP70_N"/>
</dbReference>
<evidence type="ECO:0000256" key="3">
    <source>
        <dbReference type="ARBA" id="ARBA00004324"/>
    </source>
</evidence>
<keyword evidence="18" id="KW-1185">Reference proteome</keyword>
<feature type="domain" description="RRM" evidence="16">
    <location>
        <begin position="83"/>
        <end position="159"/>
    </location>
</feature>
<dbReference type="InterPro" id="IPR040144">
    <property type="entry name" value="RAP1GDS1"/>
</dbReference>
<evidence type="ECO:0000256" key="4">
    <source>
        <dbReference type="ARBA" id="ARBA00004514"/>
    </source>
</evidence>
<keyword evidence="12" id="KW-0687">Ribonucleoprotein</keyword>
<comment type="caution">
    <text evidence="17">The sequence shown here is derived from an EMBL/GenBank/DDBJ whole genome shotgun (WGS) entry which is preliminary data.</text>
</comment>
<dbReference type="InterPro" id="IPR035979">
    <property type="entry name" value="RBD_domain_sf"/>
</dbReference>
<keyword evidence="10" id="KW-0496">Mitochondrion</keyword>
<evidence type="ECO:0000256" key="7">
    <source>
        <dbReference type="ARBA" id="ARBA00022490"/>
    </source>
</evidence>
<dbReference type="Gene3D" id="1.25.10.10">
    <property type="entry name" value="Leucine-rich Repeat Variant"/>
    <property type="match status" value="2"/>
</dbReference>
<reference evidence="17" key="1">
    <citation type="journal article" date="2020" name="J Insects Food Feed">
        <title>The yellow mealworm (Tenebrio molitor) genome: a resource for the emerging insects as food and feed industry.</title>
        <authorList>
            <person name="Eriksson T."/>
            <person name="Andere A."/>
            <person name="Kelstrup H."/>
            <person name="Emery V."/>
            <person name="Picard C."/>
        </authorList>
    </citation>
    <scope>NUCLEOTIDE SEQUENCE</scope>
    <source>
        <strain evidence="17">Stoneville</strain>
        <tissue evidence="17">Whole head</tissue>
    </source>
</reference>
<dbReference type="SUPFAM" id="SSF54928">
    <property type="entry name" value="RNA-binding domain, RBD"/>
    <property type="match status" value="1"/>
</dbReference>
<evidence type="ECO:0000256" key="2">
    <source>
        <dbReference type="ARBA" id="ARBA00004240"/>
    </source>
</evidence>
<evidence type="ECO:0000259" key="16">
    <source>
        <dbReference type="PROSITE" id="PS50102"/>
    </source>
</evidence>
<dbReference type="GO" id="GO:0030619">
    <property type="term" value="F:U1 snRNA binding"/>
    <property type="evidence" value="ECO:0007669"/>
    <property type="project" value="InterPro"/>
</dbReference>
<dbReference type="GO" id="GO:0005739">
    <property type="term" value="C:mitochondrion"/>
    <property type="evidence" value="ECO:0007669"/>
    <property type="project" value="UniProtKB-SubCell"/>
</dbReference>
<dbReference type="SUPFAM" id="SSF48371">
    <property type="entry name" value="ARM repeat"/>
    <property type="match status" value="1"/>
</dbReference>
<proteinExistence type="predicted"/>
<dbReference type="PANTHER" id="PTHR10957">
    <property type="entry name" value="RAP1 GTPASE-GDP DISSOCIATION STIMULATOR 1"/>
    <property type="match status" value="1"/>
</dbReference>
<dbReference type="GO" id="GO:1990904">
    <property type="term" value="C:ribonucleoprotein complex"/>
    <property type="evidence" value="ECO:0007669"/>
    <property type="project" value="UniProtKB-KW"/>
</dbReference>
<feature type="region of interest" description="Disordered" evidence="15">
    <location>
        <begin position="47"/>
        <end position="67"/>
    </location>
</feature>
<organism evidence="17 18">
    <name type="scientific">Tenebrio molitor</name>
    <name type="common">Yellow mealworm beetle</name>
    <dbReference type="NCBI Taxonomy" id="7067"/>
    <lineage>
        <taxon>Eukaryota</taxon>
        <taxon>Metazoa</taxon>
        <taxon>Ecdysozoa</taxon>
        <taxon>Arthropoda</taxon>
        <taxon>Hexapoda</taxon>
        <taxon>Insecta</taxon>
        <taxon>Pterygota</taxon>
        <taxon>Neoptera</taxon>
        <taxon>Endopterygota</taxon>
        <taxon>Coleoptera</taxon>
        <taxon>Polyphaga</taxon>
        <taxon>Cucujiformia</taxon>
        <taxon>Tenebrionidae</taxon>
        <taxon>Tenebrio</taxon>
    </lineage>
</organism>
<feature type="compositionally biased region" description="Gly residues" evidence="15">
    <location>
        <begin position="170"/>
        <end position="179"/>
    </location>
</feature>
<dbReference type="Gene3D" id="3.30.70.330">
    <property type="match status" value="1"/>
</dbReference>
<evidence type="ECO:0000256" key="14">
    <source>
        <dbReference type="PROSITE-ProRule" id="PRU00176"/>
    </source>
</evidence>
<dbReference type="EMBL" id="JABDTM020018843">
    <property type="protein sequence ID" value="KAH0817772.1"/>
    <property type="molecule type" value="Genomic_DNA"/>
</dbReference>